<evidence type="ECO:0000256" key="3">
    <source>
        <dbReference type="SAM" id="MobiDB-lite"/>
    </source>
</evidence>
<keyword evidence="4" id="KW-0732">Signal</keyword>
<feature type="signal peptide" evidence="4">
    <location>
        <begin position="1"/>
        <end position="30"/>
    </location>
</feature>
<dbReference type="PANTHER" id="PTHR43248">
    <property type="entry name" value="2-SUCCINYL-6-HYDROXY-2,4-CYCLOHEXADIENE-1-CARBOXYLATE SYNTHASE"/>
    <property type="match status" value="1"/>
</dbReference>
<dbReference type="PANTHER" id="PTHR43248:SF25">
    <property type="entry name" value="AB HYDROLASE-1 DOMAIN-CONTAINING PROTEIN-RELATED"/>
    <property type="match status" value="1"/>
</dbReference>
<reference evidence="7 8" key="1">
    <citation type="submission" date="2018-01" db="EMBL/GenBank/DDBJ databases">
        <title>Glutamicibacter soli strain NHPC-3 Whole genome sequence and assembly.</title>
        <authorList>
            <person name="Choudhury P."/>
            <person name="Gupta D."/>
            <person name="Sengupta K."/>
            <person name="Jawed A."/>
            <person name="Sultana N."/>
            <person name="Saha P."/>
        </authorList>
    </citation>
    <scope>NUCLEOTIDE SEQUENCE [LARGE SCALE GENOMIC DNA]</scope>
    <source>
        <strain evidence="7 8">NHPC-3</strain>
    </source>
</reference>
<protein>
    <submittedName>
        <fullName evidence="7">Peptidase S33 family protein</fullName>
    </submittedName>
</protein>
<gene>
    <name evidence="7" type="ORF">C1H84_12030</name>
</gene>
<dbReference type="Pfam" id="PF00561">
    <property type="entry name" value="Abhydrolase_1"/>
    <property type="match status" value="1"/>
</dbReference>
<dbReference type="Gene3D" id="3.40.50.1820">
    <property type="entry name" value="alpha/beta hydrolase"/>
    <property type="match status" value="2"/>
</dbReference>
<dbReference type="InterPro" id="IPR051601">
    <property type="entry name" value="Serine_prot/Carboxylest_S33"/>
</dbReference>
<keyword evidence="8" id="KW-1185">Reference proteome</keyword>
<name>A0A365YDI2_9MICC</name>
<feature type="region of interest" description="Disordered" evidence="3">
    <location>
        <begin position="609"/>
        <end position="634"/>
    </location>
</feature>
<dbReference type="SUPFAM" id="SSF53474">
    <property type="entry name" value="alpha/beta-Hydrolases"/>
    <property type="match status" value="1"/>
</dbReference>
<evidence type="ECO:0000256" key="2">
    <source>
        <dbReference type="ARBA" id="ARBA00022801"/>
    </source>
</evidence>
<evidence type="ECO:0000259" key="6">
    <source>
        <dbReference type="Pfam" id="PF08386"/>
    </source>
</evidence>
<dbReference type="EMBL" id="POAF01000005">
    <property type="protein sequence ID" value="RBM00658.1"/>
    <property type="molecule type" value="Genomic_DNA"/>
</dbReference>
<feature type="domain" description="AB hydrolase-1" evidence="5">
    <location>
        <begin position="122"/>
        <end position="291"/>
    </location>
</feature>
<evidence type="ECO:0000313" key="7">
    <source>
        <dbReference type="EMBL" id="RBM00658.1"/>
    </source>
</evidence>
<dbReference type="InterPro" id="IPR013595">
    <property type="entry name" value="Pept_S33_TAP-like_C"/>
</dbReference>
<dbReference type="AlphaFoldDB" id="A0A365YDI2"/>
<evidence type="ECO:0000259" key="5">
    <source>
        <dbReference type="Pfam" id="PF00561"/>
    </source>
</evidence>
<keyword evidence="2" id="KW-0378">Hydrolase</keyword>
<comment type="similarity">
    <text evidence="1">Belongs to the peptidase S33 family.</text>
</comment>
<dbReference type="Pfam" id="PF08386">
    <property type="entry name" value="Abhydrolase_4"/>
    <property type="match status" value="1"/>
</dbReference>
<feature type="domain" description="Peptidase S33 tripeptidyl aminopeptidase-like C-terminal" evidence="6">
    <location>
        <begin position="490"/>
        <end position="593"/>
    </location>
</feature>
<feature type="compositionally biased region" description="Pro residues" evidence="3">
    <location>
        <begin position="622"/>
        <end position="634"/>
    </location>
</feature>
<dbReference type="InterPro" id="IPR029058">
    <property type="entry name" value="AB_hydrolase_fold"/>
</dbReference>
<evidence type="ECO:0000256" key="4">
    <source>
        <dbReference type="SAM" id="SignalP"/>
    </source>
</evidence>
<evidence type="ECO:0000313" key="8">
    <source>
        <dbReference type="Proteomes" id="UP000252167"/>
    </source>
</evidence>
<comment type="caution">
    <text evidence="7">The sequence shown here is derived from an EMBL/GenBank/DDBJ whole genome shotgun (WGS) entry which is preliminary data.</text>
</comment>
<organism evidence="7 8">
    <name type="scientific">Glutamicibacter soli</name>
    <dbReference type="NCBI Taxonomy" id="453836"/>
    <lineage>
        <taxon>Bacteria</taxon>
        <taxon>Bacillati</taxon>
        <taxon>Actinomycetota</taxon>
        <taxon>Actinomycetes</taxon>
        <taxon>Micrococcales</taxon>
        <taxon>Micrococcaceae</taxon>
        <taxon>Glutamicibacter</taxon>
    </lineage>
</organism>
<dbReference type="Proteomes" id="UP000252167">
    <property type="component" value="Unassembled WGS sequence"/>
</dbReference>
<evidence type="ECO:0000256" key="1">
    <source>
        <dbReference type="ARBA" id="ARBA00010088"/>
    </source>
</evidence>
<accession>A0A365YDI2</accession>
<dbReference type="InterPro" id="IPR000073">
    <property type="entry name" value="AB_hydrolase_1"/>
</dbReference>
<feature type="chain" id="PRO_5016767938" evidence="4">
    <location>
        <begin position="31"/>
        <end position="634"/>
    </location>
</feature>
<dbReference type="GO" id="GO:0016787">
    <property type="term" value="F:hydrolase activity"/>
    <property type="evidence" value="ECO:0007669"/>
    <property type="project" value="UniProtKB-KW"/>
</dbReference>
<proteinExistence type="inferred from homology"/>
<sequence length="634" mass="68811">MTNKRWGRALGMAMAVGLSAGLGLASPANSAPPQTRENATLGASTMQMAAKNTYDQTSKAERKRVDGIKTPRPKWFNCKELAFGAQCTTVNLPLDYDKPRGATTEVALLRIKATNQSKRIGTLFVNPGGPGGSGIQIAAAAPEFLSPSVLERFDIVGFDPRGTNFSDNVRCWKNFGAQSEALEAMYVPYPVTSKEIRAYVNSSKAFGKACSTTGKPLSTSMSTAEVARDMDVLRRMVGDKQLSYLGFSYGSYLGTVYANMFPDRVRAVAIDGVLDPVAWAGTLANMWMPQTQRIKSGEGAEKAMRGILSRCKTAGPEYCMLAEQGDPQKLYREIMAELKRSPLVFSDPEYPDFDYSVTAAMMWSILLDYLYDPQGSSMVDSELTYTLLALQDRAASNGTTFPTSAGKDKAPTKAKMKVAHKALAQSLRAIEAEQNAAAKDIAGKAAATGFAFPYENSFEAFQTVLCTDSRNPAKAENWARYAENAGRSAPGFGQLWTWSSAPCASTTWKAKDEDTYRGPFTKRTVNPMLVVGNFYDPATNYAGAQKVSKLMPKARLLSSNSWGHTAYGTSKCVTNAMDRYLLTVQLPATGTLCTGDAQPFTEKLEDLNSQRRKAAPERQLPPVVPPLPGALPRS</sequence>